<dbReference type="RefSeq" id="WP_111391608.1">
    <property type="nucleotide sequence ID" value="NZ_JBJINY010000072.1"/>
</dbReference>
<name>A0A326S0V9_9BACT</name>
<protein>
    <submittedName>
        <fullName evidence="1">LmbE family N-acetylglucosaminyl deacetylase</fullName>
    </submittedName>
</protein>
<dbReference type="InterPro" id="IPR024078">
    <property type="entry name" value="LmbE-like_dom_sf"/>
</dbReference>
<gene>
    <name evidence="1" type="ORF">CLV31_102379</name>
</gene>
<comment type="caution">
    <text evidence="1">The sequence shown here is derived from an EMBL/GenBank/DDBJ whole genome shotgun (WGS) entry which is preliminary data.</text>
</comment>
<accession>A0A326S0V9</accession>
<dbReference type="OrthoDB" id="9790023at2"/>
<organism evidence="1 2">
    <name type="scientific">Algoriphagus aquaeductus</name>
    <dbReference type="NCBI Taxonomy" id="475299"/>
    <lineage>
        <taxon>Bacteria</taxon>
        <taxon>Pseudomonadati</taxon>
        <taxon>Bacteroidota</taxon>
        <taxon>Cytophagia</taxon>
        <taxon>Cytophagales</taxon>
        <taxon>Cyclobacteriaceae</taxon>
        <taxon>Algoriphagus</taxon>
    </lineage>
</organism>
<dbReference type="EMBL" id="QKTX01000002">
    <property type="protein sequence ID" value="PZV86479.1"/>
    <property type="molecule type" value="Genomic_DNA"/>
</dbReference>
<sequence>MEKVRNLIISPHIDDEVLGAFTFLNETTFVVYLGVENRSYISAEERKIELARVAEKVGFQYAVLDFEVNHYQCADLISPIESYINDLKPEFLLIPSKSYNQDHRAAYEAAHCAARPHDQNFFVKNVLVYEQPQTLLWPVDSFSPVYFKELDLEKKLEAYELYASQVRGHRSPQVLRSMAQIRGKQSNYLYAEGFQILRFC</sequence>
<dbReference type="Proteomes" id="UP000248917">
    <property type="component" value="Unassembled WGS sequence"/>
</dbReference>
<keyword evidence="2" id="KW-1185">Reference proteome</keyword>
<proteinExistence type="predicted"/>
<dbReference type="Gene3D" id="3.40.50.10320">
    <property type="entry name" value="LmbE-like"/>
    <property type="match status" value="1"/>
</dbReference>
<dbReference type="Pfam" id="PF02585">
    <property type="entry name" value="PIG-L"/>
    <property type="match status" value="1"/>
</dbReference>
<dbReference type="SUPFAM" id="SSF102588">
    <property type="entry name" value="LmbE-like"/>
    <property type="match status" value="1"/>
</dbReference>
<reference evidence="1 2" key="1">
    <citation type="submission" date="2018-06" db="EMBL/GenBank/DDBJ databases">
        <title>Genomic Encyclopedia of Archaeal and Bacterial Type Strains, Phase II (KMG-II): from individual species to whole genera.</title>
        <authorList>
            <person name="Goeker M."/>
        </authorList>
    </citation>
    <scope>NUCLEOTIDE SEQUENCE [LARGE SCALE GENOMIC DNA]</scope>
    <source>
        <strain evidence="1 2">T4</strain>
    </source>
</reference>
<evidence type="ECO:0000313" key="2">
    <source>
        <dbReference type="Proteomes" id="UP000248917"/>
    </source>
</evidence>
<evidence type="ECO:0000313" key="1">
    <source>
        <dbReference type="EMBL" id="PZV86479.1"/>
    </source>
</evidence>
<dbReference type="InterPro" id="IPR003737">
    <property type="entry name" value="GlcNAc_PI_deacetylase-related"/>
</dbReference>
<dbReference type="AlphaFoldDB" id="A0A326S0V9"/>